<comment type="similarity">
    <text evidence="2">Belongs to the LysR transcriptional regulatory family.</text>
</comment>
<proteinExistence type="inferred from homology"/>
<keyword evidence="8" id="KW-1185">Reference proteome</keyword>
<evidence type="ECO:0000313" key="7">
    <source>
        <dbReference type="EMBL" id="TWA92576.1"/>
    </source>
</evidence>
<gene>
    <name evidence="7" type="ORF">FBZ96_11046</name>
</gene>
<dbReference type="PANTHER" id="PTHR30419">
    <property type="entry name" value="HTH-TYPE TRANSCRIPTIONAL REGULATOR YBHD"/>
    <property type="match status" value="1"/>
</dbReference>
<dbReference type="InterPro" id="IPR000847">
    <property type="entry name" value="LysR_HTH_N"/>
</dbReference>
<dbReference type="Proteomes" id="UP000319949">
    <property type="component" value="Unassembled WGS sequence"/>
</dbReference>
<dbReference type="GO" id="GO:0003677">
    <property type="term" value="F:DNA binding"/>
    <property type="evidence" value="ECO:0007669"/>
    <property type="project" value="UniProtKB-KW"/>
</dbReference>
<dbReference type="PRINTS" id="PR00039">
    <property type="entry name" value="HTHLYSR"/>
</dbReference>
<dbReference type="RefSeq" id="WP_186467737.1">
    <property type="nucleotide sequence ID" value="NZ_VITK01000010.1"/>
</dbReference>
<name>A0A560D631_9BRAD</name>
<keyword evidence="4 7" id="KW-0238">DNA-binding</keyword>
<dbReference type="SUPFAM" id="SSF53850">
    <property type="entry name" value="Periplasmic binding protein-like II"/>
    <property type="match status" value="1"/>
</dbReference>
<dbReference type="Pfam" id="PF00126">
    <property type="entry name" value="HTH_1"/>
    <property type="match status" value="1"/>
</dbReference>
<dbReference type="InterPro" id="IPR050950">
    <property type="entry name" value="HTH-type_LysR_regulators"/>
</dbReference>
<keyword evidence="5" id="KW-0804">Transcription</keyword>
<dbReference type="Gene3D" id="3.40.190.290">
    <property type="match status" value="1"/>
</dbReference>
<sequence>MELADRIEQRLKLHDLRVLMTVVQAGSMGKAAKRLGTSQPAISRTIADLEHMLGVKLLDRGASGVEATTFGRLVISRSVTVFDELRQTVSDIEFLSDPAAGEVRIATSIAAAVSFVSAVIDRLSKQYDRLSFDVLSTDNVKARRALEERRVDLTIGHLIEPVTDSMTTEILFHEPHVVVIGSRSPLIRRRNLRLQDLINERWMLPPTDSPFESVVREAFSAEGLELPHAVVRSLLPLRTSLLATSRFLSMVPQTVADAADKRIVRRLPLSLPKTLRPFGVVTMKNRSLSPAAALFIDHARKLATIAK</sequence>
<dbReference type="SUPFAM" id="SSF46785">
    <property type="entry name" value="Winged helix' DNA-binding domain"/>
    <property type="match status" value="1"/>
</dbReference>
<dbReference type="Pfam" id="PF03466">
    <property type="entry name" value="LysR_substrate"/>
    <property type="match status" value="1"/>
</dbReference>
<dbReference type="Gene3D" id="1.10.10.10">
    <property type="entry name" value="Winged helix-like DNA-binding domain superfamily/Winged helix DNA-binding domain"/>
    <property type="match status" value="1"/>
</dbReference>
<organism evidence="7 8">
    <name type="scientific">Bradyrhizobium stylosanthis</name>
    <dbReference type="NCBI Taxonomy" id="1803665"/>
    <lineage>
        <taxon>Bacteria</taxon>
        <taxon>Pseudomonadati</taxon>
        <taxon>Pseudomonadota</taxon>
        <taxon>Alphaproteobacteria</taxon>
        <taxon>Hyphomicrobiales</taxon>
        <taxon>Nitrobacteraceae</taxon>
        <taxon>Bradyrhizobium</taxon>
    </lineage>
</organism>
<evidence type="ECO:0000313" key="8">
    <source>
        <dbReference type="Proteomes" id="UP000319949"/>
    </source>
</evidence>
<evidence type="ECO:0000259" key="6">
    <source>
        <dbReference type="PROSITE" id="PS50931"/>
    </source>
</evidence>
<dbReference type="FunFam" id="1.10.10.10:FF:000001">
    <property type="entry name" value="LysR family transcriptional regulator"/>
    <property type="match status" value="1"/>
</dbReference>
<keyword evidence="3" id="KW-0805">Transcription regulation</keyword>
<comment type="caution">
    <text evidence="7">The sequence shown here is derived from an EMBL/GenBank/DDBJ whole genome shotgun (WGS) entry which is preliminary data.</text>
</comment>
<dbReference type="InterPro" id="IPR036390">
    <property type="entry name" value="WH_DNA-bd_sf"/>
</dbReference>
<dbReference type="PANTHER" id="PTHR30419:SF8">
    <property type="entry name" value="NITROGEN ASSIMILATION TRANSCRIPTIONAL ACTIVATOR-RELATED"/>
    <property type="match status" value="1"/>
</dbReference>
<feature type="domain" description="HTH lysR-type" evidence="6">
    <location>
        <begin position="11"/>
        <end position="68"/>
    </location>
</feature>
<reference evidence="7 8" key="1">
    <citation type="submission" date="2019-06" db="EMBL/GenBank/DDBJ databases">
        <title>Genomic Encyclopedia of Type Strains, Phase IV (KMG-V): Genome sequencing to study the core and pangenomes of soil and plant-associated prokaryotes.</title>
        <authorList>
            <person name="Whitman W."/>
        </authorList>
    </citation>
    <scope>NUCLEOTIDE SEQUENCE [LARGE SCALE GENOMIC DNA]</scope>
    <source>
        <strain evidence="7 8">BR 510</strain>
    </source>
</reference>
<dbReference type="GO" id="GO:0005829">
    <property type="term" value="C:cytosol"/>
    <property type="evidence" value="ECO:0007669"/>
    <property type="project" value="TreeGrafter"/>
</dbReference>
<evidence type="ECO:0000256" key="1">
    <source>
        <dbReference type="ARBA" id="ARBA00003502"/>
    </source>
</evidence>
<evidence type="ECO:0000256" key="5">
    <source>
        <dbReference type="ARBA" id="ARBA00023163"/>
    </source>
</evidence>
<dbReference type="AlphaFoldDB" id="A0A560D631"/>
<dbReference type="InterPro" id="IPR005119">
    <property type="entry name" value="LysR_subst-bd"/>
</dbReference>
<dbReference type="InterPro" id="IPR036388">
    <property type="entry name" value="WH-like_DNA-bd_sf"/>
</dbReference>
<evidence type="ECO:0000256" key="4">
    <source>
        <dbReference type="ARBA" id="ARBA00023125"/>
    </source>
</evidence>
<comment type="function">
    <text evidence="1">NodD regulates the expression of the nodABCFE genes which encode other nodulation proteins. NodD is also a negative regulator of its own expression. Binds flavonoids as inducers.</text>
</comment>
<dbReference type="GO" id="GO:0003700">
    <property type="term" value="F:DNA-binding transcription factor activity"/>
    <property type="evidence" value="ECO:0007669"/>
    <property type="project" value="InterPro"/>
</dbReference>
<dbReference type="EMBL" id="VITK01000010">
    <property type="protein sequence ID" value="TWA92576.1"/>
    <property type="molecule type" value="Genomic_DNA"/>
</dbReference>
<accession>A0A560D631</accession>
<evidence type="ECO:0000256" key="3">
    <source>
        <dbReference type="ARBA" id="ARBA00023015"/>
    </source>
</evidence>
<dbReference type="PROSITE" id="PS50931">
    <property type="entry name" value="HTH_LYSR"/>
    <property type="match status" value="1"/>
</dbReference>
<protein>
    <submittedName>
        <fullName evidence="7">DNA-binding transcriptional LysR family regulator</fullName>
    </submittedName>
</protein>
<evidence type="ECO:0000256" key="2">
    <source>
        <dbReference type="ARBA" id="ARBA00009437"/>
    </source>
</evidence>